<reference evidence="7 8" key="1">
    <citation type="submission" date="2018-01" db="EMBL/GenBank/DDBJ databases">
        <title>Whole genome analyses suggest that Burkholderia sensu lato contains two further novel genera in the rhizoxinica-symbiotica group Mycetohabitans gen. nov., and Trinickia gen. nov.: implications for the evolution of diazotrophy and nodulation in the Burkholderiaceae.</title>
        <authorList>
            <person name="Estrada-de los Santos P."/>
            <person name="Palmer M."/>
            <person name="Chavez-Ramirez B."/>
            <person name="Beukes C."/>
            <person name="Steenkamp E.T."/>
            <person name="Hirsch A.M."/>
            <person name="Manyaka P."/>
            <person name="Maluk M."/>
            <person name="Lafos M."/>
            <person name="Crook M."/>
            <person name="Gross E."/>
            <person name="Simon M.F."/>
            <person name="Bueno dos Reis Junior F."/>
            <person name="Poole P.S."/>
            <person name="Venter S.N."/>
            <person name="James E.K."/>
        </authorList>
    </citation>
    <scope>NUCLEOTIDE SEQUENCE [LARGE SCALE GENOMIC DNA]</scope>
    <source>
        <strain evidence="7 8">GP25-8</strain>
    </source>
</reference>
<dbReference type="InterPro" id="IPR025662">
    <property type="entry name" value="Sigma_54_int_dom_ATP-bd_1"/>
</dbReference>
<sequence length="470" mass="51613">MQSRMKSRIPPSGSELSAIIWAEQQAPDIGALVSYLEHDPQPMMVLDPQYRILAANTAYQRQFGVVGHPYIGHTCYQISHHYDVPCDQAGEHCPMKRARELHGPDRVLHIHHTPRGPEHVDVELRPIYDSTNAVIAYVERLVTVRSASAKPSADGLVGRSPAFNAAISALERVAPSKLPVLLLGESGTGKELFATALHEASPRAQSPLVVVDCSGITESLFESEFFGYEKGAFTGAMTRKPGLVETAQGGTLFLDEIGDVPLSMQVKLLRLIETGTFRRVGGTEALHADFRLVAATHKPLLDMAREGRFREDLYYRISAFPIQLPPLRERRGDIALLVDSMLQRIGNAGDASGRAPNEKFVITPDALERLENYAWPGNIRELRNVLERACLLSDNGVIRVAHLPDNVQRGAALSGGLIERPTSAHAAPAPSDDELATFVKTFSGTRKELASHFGWSERTLYRRLKGLGLS</sequence>
<dbReference type="GO" id="GO:0006355">
    <property type="term" value="P:regulation of DNA-templated transcription"/>
    <property type="evidence" value="ECO:0007669"/>
    <property type="project" value="InterPro"/>
</dbReference>
<keyword evidence="5" id="KW-0804">Transcription</keyword>
<dbReference type="PROSITE" id="PS00688">
    <property type="entry name" value="SIGMA54_INTERACT_3"/>
    <property type="match status" value="1"/>
</dbReference>
<evidence type="ECO:0000256" key="3">
    <source>
        <dbReference type="ARBA" id="ARBA00023015"/>
    </source>
</evidence>
<dbReference type="PROSITE" id="PS50045">
    <property type="entry name" value="SIGMA54_INTERACT_4"/>
    <property type="match status" value="1"/>
</dbReference>
<dbReference type="CDD" id="cd00009">
    <property type="entry name" value="AAA"/>
    <property type="match status" value="1"/>
</dbReference>
<dbReference type="Gene3D" id="3.40.50.300">
    <property type="entry name" value="P-loop containing nucleotide triphosphate hydrolases"/>
    <property type="match status" value="1"/>
</dbReference>
<evidence type="ECO:0000256" key="2">
    <source>
        <dbReference type="ARBA" id="ARBA00022840"/>
    </source>
</evidence>
<feature type="domain" description="Sigma-54 factor interaction" evidence="6">
    <location>
        <begin position="156"/>
        <end position="391"/>
    </location>
</feature>
<evidence type="ECO:0000259" key="6">
    <source>
        <dbReference type="PROSITE" id="PS50045"/>
    </source>
</evidence>
<dbReference type="InterPro" id="IPR003593">
    <property type="entry name" value="AAA+_ATPase"/>
</dbReference>
<evidence type="ECO:0000256" key="4">
    <source>
        <dbReference type="ARBA" id="ARBA00023125"/>
    </source>
</evidence>
<dbReference type="Proteomes" id="UP000235347">
    <property type="component" value="Unassembled WGS sequence"/>
</dbReference>
<dbReference type="InterPro" id="IPR000014">
    <property type="entry name" value="PAS"/>
</dbReference>
<organism evidence="7 8">
    <name type="scientific">Trinickia soli</name>
    <dbReference type="NCBI Taxonomy" id="380675"/>
    <lineage>
        <taxon>Bacteria</taxon>
        <taxon>Pseudomonadati</taxon>
        <taxon>Pseudomonadota</taxon>
        <taxon>Betaproteobacteria</taxon>
        <taxon>Burkholderiales</taxon>
        <taxon>Burkholderiaceae</taxon>
        <taxon>Trinickia</taxon>
    </lineage>
</organism>
<dbReference type="EMBL" id="PNYB01000008">
    <property type="protein sequence ID" value="PMS25092.1"/>
    <property type="molecule type" value="Genomic_DNA"/>
</dbReference>
<evidence type="ECO:0000256" key="5">
    <source>
        <dbReference type="ARBA" id="ARBA00023163"/>
    </source>
</evidence>
<dbReference type="PANTHER" id="PTHR32071">
    <property type="entry name" value="TRANSCRIPTIONAL REGULATORY PROTEIN"/>
    <property type="match status" value="1"/>
</dbReference>
<keyword evidence="2" id="KW-0067">ATP-binding</keyword>
<evidence type="ECO:0000313" key="8">
    <source>
        <dbReference type="Proteomes" id="UP000235347"/>
    </source>
</evidence>
<dbReference type="GO" id="GO:0003677">
    <property type="term" value="F:DNA binding"/>
    <property type="evidence" value="ECO:0007669"/>
    <property type="project" value="UniProtKB-KW"/>
</dbReference>
<keyword evidence="8" id="KW-1185">Reference proteome</keyword>
<dbReference type="SMART" id="SM00382">
    <property type="entry name" value="AAA"/>
    <property type="match status" value="1"/>
</dbReference>
<dbReference type="Pfam" id="PF00158">
    <property type="entry name" value="Sigma54_activat"/>
    <property type="match status" value="1"/>
</dbReference>
<proteinExistence type="predicted"/>
<dbReference type="InterPro" id="IPR058031">
    <property type="entry name" value="AAA_lid_NorR"/>
</dbReference>
<dbReference type="InterPro" id="IPR035965">
    <property type="entry name" value="PAS-like_dom_sf"/>
</dbReference>
<dbReference type="PROSITE" id="PS00676">
    <property type="entry name" value="SIGMA54_INTERACT_2"/>
    <property type="match status" value="1"/>
</dbReference>
<dbReference type="PROSITE" id="PS00675">
    <property type="entry name" value="SIGMA54_INTERACT_1"/>
    <property type="match status" value="1"/>
</dbReference>
<dbReference type="Pfam" id="PF25601">
    <property type="entry name" value="AAA_lid_14"/>
    <property type="match status" value="1"/>
</dbReference>
<dbReference type="Pfam" id="PF08448">
    <property type="entry name" value="PAS_4"/>
    <property type="match status" value="1"/>
</dbReference>
<dbReference type="SUPFAM" id="SSF55785">
    <property type="entry name" value="PYP-like sensor domain (PAS domain)"/>
    <property type="match status" value="1"/>
</dbReference>
<dbReference type="Gene3D" id="1.10.8.60">
    <property type="match status" value="1"/>
</dbReference>
<accession>A0A2N7W6U2</accession>
<evidence type="ECO:0000313" key="7">
    <source>
        <dbReference type="EMBL" id="PMS25092.1"/>
    </source>
</evidence>
<dbReference type="InterPro" id="IPR025943">
    <property type="entry name" value="Sigma_54_int_dom_ATP-bd_2"/>
</dbReference>
<keyword evidence="1" id="KW-0547">Nucleotide-binding</keyword>
<dbReference type="SMART" id="SM00091">
    <property type="entry name" value="PAS"/>
    <property type="match status" value="1"/>
</dbReference>
<comment type="caution">
    <text evidence="7">The sequence shown here is derived from an EMBL/GenBank/DDBJ whole genome shotgun (WGS) entry which is preliminary data.</text>
</comment>
<evidence type="ECO:0000256" key="1">
    <source>
        <dbReference type="ARBA" id="ARBA00022741"/>
    </source>
</evidence>
<dbReference type="FunFam" id="3.40.50.300:FF:000006">
    <property type="entry name" value="DNA-binding transcriptional regulator NtrC"/>
    <property type="match status" value="1"/>
</dbReference>
<dbReference type="InterPro" id="IPR013656">
    <property type="entry name" value="PAS_4"/>
</dbReference>
<gene>
    <name evidence="7" type="ORF">C0Z19_11795</name>
</gene>
<dbReference type="AlphaFoldDB" id="A0A2N7W6U2"/>
<dbReference type="InterPro" id="IPR027417">
    <property type="entry name" value="P-loop_NTPase"/>
</dbReference>
<dbReference type="SUPFAM" id="SSF52540">
    <property type="entry name" value="P-loop containing nucleoside triphosphate hydrolases"/>
    <property type="match status" value="1"/>
</dbReference>
<keyword evidence="4" id="KW-0238">DNA-binding</keyword>
<dbReference type="Gene3D" id="3.30.450.20">
    <property type="entry name" value="PAS domain"/>
    <property type="match status" value="1"/>
</dbReference>
<dbReference type="InterPro" id="IPR002078">
    <property type="entry name" value="Sigma_54_int"/>
</dbReference>
<dbReference type="CDD" id="cd00130">
    <property type="entry name" value="PAS"/>
    <property type="match status" value="1"/>
</dbReference>
<name>A0A2N7W6U2_9BURK</name>
<dbReference type="GO" id="GO:0005524">
    <property type="term" value="F:ATP binding"/>
    <property type="evidence" value="ECO:0007669"/>
    <property type="project" value="UniProtKB-KW"/>
</dbReference>
<dbReference type="InterPro" id="IPR025944">
    <property type="entry name" value="Sigma_54_int_dom_CS"/>
</dbReference>
<keyword evidence="3" id="KW-0805">Transcription regulation</keyword>
<protein>
    <submittedName>
        <fullName evidence="7">Fis family transcriptional regulator</fullName>
    </submittedName>
</protein>